<keyword evidence="5 10" id="KW-1133">Transmembrane helix</keyword>
<name>A0A165HZT0_9BASI</name>
<evidence type="ECO:0000256" key="1">
    <source>
        <dbReference type="ARBA" id="ARBA00004141"/>
    </source>
</evidence>
<evidence type="ECO:0000256" key="3">
    <source>
        <dbReference type="ARBA" id="ARBA00022448"/>
    </source>
</evidence>
<dbReference type="InParanoid" id="A0A165HZT0"/>
<evidence type="ECO:0000256" key="10">
    <source>
        <dbReference type="SAM" id="Phobius"/>
    </source>
</evidence>
<dbReference type="InterPro" id="IPR005829">
    <property type="entry name" value="Sugar_transporter_CS"/>
</dbReference>
<dbReference type="PROSITE" id="PS50850">
    <property type="entry name" value="MFS"/>
    <property type="match status" value="1"/>
</dbReference>
<feature type="transmembrane region" description="Helical" evidence="10">
    <location>
        <begin position="494"/>
        <end position="510"/>
    </location>
</feature>
<evidence type="ECO:0000259" key="11">
    <source>
        <dbReference type="PROSITE" id="PS50850"/>
    </source>
</evidence>
<dbReference type="NCBIfam" id="TIGR00879">
    <property type="entry name" value="SP"/>
    <property type="match status" value="1"/>
</dbReference>
<feature type="transmembrane region" description="Helical" evidence="10">
    <location>
        <begin position="211"/>
        <end position="231"/>
    </location>
</feature>
<dbReference type="FunFam" id="1.20.1250.20:FF:000149">
    <property type="entry name" value="MFS transporter, SP family, general alpha glucoside:H+ symporter"/>
    <property type="match status" value="1"/>
</dbReference>
<evidence type="ECO:0000256" key="2">
    <source>
        <dbReference type="ARBA" id="ARBA00010992"/>
    </source>
</evidence>
<evidence type="ECO:0000313" key="12">
    <source>
        <dbReference type="EMBL" id="KZT59957.1"/>
    </source>
</evidence>
<feature type="transmembrane region" description="Helical" evidence="10">
    <location>
        <begin position="465"/>
        <end position="482"/>
    </location>
</feature>
<dbReference type="InterPro" id="IPR036259">
    <property type="entry name" value="MFS_trans_sf"/>
</dbReference>
<organism evidence="12 13">
    <name type="scientific">Calocera cornea HHB12733</name>
    <dbReference type="NCBI Taxonomy" id="1353952"/>
    <lineage>
        <taxon>Eukaryota</taxon>
        <taxon>Fungi</taxon>
        <taxon>Dikarya</taxon>
        <taxon>Basidiomycota</taxon>
        <taxon>Agaricomycotina</taxon>
        <taxon>Dacrymycetes</taxon>
        <taxon>Dacrymycetales</taxon>
        <taxon>Dacrymycetaceae</taxon>
        <taxon>Calocera</taxon>
    </lineage>
</organism>
<feature type="transmembrane region" description="Helical" evidence="10">
    <location>
        <begin position="150"/>
        <end position="168"/>
    </location>
</feature>
<evidence type="ECO:0000313" key="13">
    <source>
        <dbReference type="Proteomes" id="UP000076842"/>
    </source>
</evidence>
<dbReference type="Proteomes" id="UP000076842">
    <property type="component" value="Unassembled WGS sequence"/>
</dbReference>
<keyword evidence="4 10" id="KW-0812">Transmembrane</keyword>
<accession>A0A165HZT0</accession>
<proteinExistence type="inferred from homology"/>
<keyword evidence="6 10" id="KW-0472">Membrane</keyword>
<feature type="domain" description="Major facilitator superfamily (MFS) profile" evidence="11">
    <location>
        <begin position="73"/>
        <end position="516"/>
    </location>
</feature>
<keyword evidence="13" id="KW-1185">Reference proteome</keyword>
<feature type="transmembrane region" description="Helical" evidence="10">
    <location>
        <begin position="422"/>
        <end position="444"/>
    </location>
</feature>
<comment type="subcellular location">
    <subcellularLocation>
        <location evidence="1">Membrane</location>
        <topology evidence="1">Multi-pass membrane protein</topology>
    </subcellularLocation>
</comment>
<evidence type="ECO:0000256" key="7">
    <source>
        <dbReference type="ARBA" id="ARBA00026248"/>
    </source>
</evidence>
<dbReference type="Pfam" id="PF00083">
    <property type="entry name" value="Sugar_tr"/>
    <property type="match status" value="1"/>
</dbReference>
<dbReference type="PROSITE" id="PS00217">
    <property type="entry name" value="SUGAR_TRANSPORT_2"/>
    <property type="match status" value="1"/>
</dbReference>
<gene>
    <name evidence="12" type="ORF">CALCODRAFT_156874</name>
</gene>
<comment type="catalytic activity">
    <reaction evidence="8">
        <text>myo-inositol(out) + H(+)(out) = myo-inositol(in) + H(+)(in)</text>
        <dbReference type="Rhea" id="RHEA:60364"/>
        <dbReference type="ChEBI" id="CHEBI:15378"/>
        <dbReference type="ChEBI" id="CHEBI:17268"/>
    </reaction>
</comment>
<reference evidence="12 13" key="1">
    <citation type="journal article" date="2016" name="Mol. Biol. Evol.">
        <title>Comparative Genomics of Early-Diverging Mushroom-Forming Fungi Provides Insights into the Origins of Lignocellulose Decay Capabilities.</title>
        <authorList>
            <person name="Nagy L.G."/>
            <person name="Riley R."/>
            <person name="Tritt A."/>
            <person name="Adam C."/>
            <person name="Daum C."/>
            <person name="Floudas D."/>
            <person name="Sun H."/>
            <person name="Yadav J.S."/>
            <person name="Pangilinan J."/>
            <person name="Larsson K.H."/>
            <person name="Matsuura K."/>
            <person name="Barry K."/>
            <person name="Labutti K."/>
            <person name="Kuo R."/>
            <person name="Ohm R.A."/>
            <person name="Bhattacharya S.S."/>
            <person name="Shirouzu T."/>
            <person name="Yoshinaga Y."/>
            <person name="Martin F.M."/>
            <person name="Grigoriev I.V."/>
            <person name="Hibbett D.S."/>
        </authorList>
    </citation>
    <scope>NUCLEOTIDE SEQUENCE [LARGE SCALE GENOMIC DNA]</scope>
    <source>
        <strain evidence="12 13">HHB12733</strain>
    </source>
</reference>
<keyword evidence="7" id="KW-0462">Maltose metabolism</keyword>
<dbReference type="InterPro" id="IPR050360">
    <property type="entry name" value="MFS_Sugar_Transporters"/>
</dbReference>
<feature type="transmembrane region" description="Helical" evidence="10">
    <location>
        <begin position="393"/>
        <end position="416"/>
    </location>
</feature>
<dbReference type="PANTHER" id="PTHR48022">
    <property type="entry name" value="PLASTIDIC GLUCOSE TRANSPORTER 4"/>
    <property type="match status" value="1"/>
</dbReference>
<sequence>MSTGKVEYVEAAPAQIEQKRQTSHLEGTQSHEHLQREASSFSGIVNDAAAATAAEHQMTFAQAVRLYPKAIGWSILLSTAVVMEGYDTNLLGSFYGYPQFQMKYGQPIGDGTYQVTAAWQSGLSNGAQVGEILGLFINGIVSERFGYRKVMMASLIFVIGAIFINFFSPNTIALLIGEILCGIPWGVFQTLTTAYAAEVCPVALRAYLTTYVNLCWVLGQLISSGILRGLLSRTDEWSYRIPFAIQWVWPVFICTGVFFAPESPWWLVRHGKIAEAEAALHRLTRKGTGVPFDAAATVAMMIHTNELEKEITAGTSYWDCFKGHDLRRTEIGAVAWSIQNLCGNVFMGYSTYFFEQAGLSTDFAYDFSIIMYAIGMVGTISSWFMMNWLGRRTLYIAGLAGMTLLMFIIGFLALSTVDAAKWALASLVLVYTFLYDSTVGPVCYSLVAEIPSTRLRAKSIVISRNVYNIVGIIVAVLAPYMFNPSAWNWKGKAGFFWGASCLLCLVYCYFRLPEPKGRTYGELDILFEGNVPARKFKSTFVDQFHGEEVKRHRGEVSQVEKV</sequence>
<dbReference type="SUPFAM" id="SSF103473">
    <property type="entry name" value="MFS general substrate transporter"/>
    <property type="match status" value="1"/>
</dbReference>
<evidence type="ECO:0000256" key="6">
    <source>
        <dbReference type="ARBA" id="ARBA00023136"/>
    </source>
</evidence>
<comment type="similarity">
    <text evidence="2 9">Belongs to the major facilitator superfamily. Sugar transporter (TC 2.A.1.1) family.</text>
</comment>
<dbReference type="GO" id="GO:0000023">
    <property type="term" value="P:maltose metabolic process"/>
    <property type="evidence" value="ECO:0007669"/>
    <property type="project" value="UniProtKB-KW"/>
</dbReference>
<dbReference type="Gene3D" id="1.20.1250.20">
    <property type="entry name" value="MFS general substrate transporter like domains"/>
    <property type="match status" value="1"/>
</dbReference>
<dbReference type="EMBL" id="KV423935">
    <property type="protein sequence ID" value="KZT59957.1"/>
    <property type="molecule type" value="Genomic_DNA"/>
</dbReference>
<dbReference type="PANTHER" id="PTHR48022:SF5">
    <property type="entry name" value="ALPHA-GLUCOSIDES PERMEASE MPH2-RELATED"/>
    <property type="match status" value="1"/>
</dbReference>
<evidence type="ECO:0000256" key="5">
    <source>
        <dbReference type="ARBA" id="ARBA00022989"/>
    </source>
</evidence>
<dbReference type="AlphaFoldDB" id="A0A165HZT0"/>
<evidence type="ECO:0000256" key="8">
    <source>
        <dbReference type="ARBA" id="ARBA00049119"/>
    </source>
</evidence>
<keyword evidence="3 9" id="KW-0813">Transport</keyword>
<feature type="transmembrane region" description="Helical" evidence="10">
    <location>
        <begin position="243"/>
        <end position="260"/>
    </location>
</feature>
<evidence type="ECO:0000256" key="9">
    <source>
        <dbReference type="RuleBase" id="RU003346"/>
    </source>
</evidence>
<dbReference type="InterPro" id="IPR005828">
    <property type="entry name" value="MFS_sugar_transport-like"/>
</dbReference>
<protein>
    <submittedName>
        <fullName evidence="12">Raffinose family of oligosaccharides transporter</fullName>
    </submittedName>
</protein>
<dbReference type="InterPro" id="IPR020846">
    <property type="entry name" value="MFS_dom"/>
</dbReference>
<feature type="transmembrane region" description="Helical" evidence="10">
    <location>
        <begin position="369"/>
        <end position="386"/>
    </location>
</feature>
<evidence type="ECO:0000256" key="4">
    <source>
        <dbReference type="ARBA" id="ARBA00022692"/>
    </source>
</evidence>
<dbReference type="GO" id="GO:0005351">
    <property type="term" value="F:carbohydrate:proton symporter activity"/>
    <property type="evidence" value="ECO:0007669"/>
    <property type="project" value="TreeGrafter"/>
</dbReference>
<dbReference type="GO" id="GO:0016020">
    <property type="term" value="C:membrane"/>
    <property type="evidence" value="ECO:0007669"/>
    <property type="project" value="UniProtKB-SubCell"/>
</dbReference>
<dbReference type="InterPro" id="IPR003663">
    <property type="entry name" value="Sugar/inositol_transpt"/>
</dbReference>
<dbReference type="OrthoDB" id="6612291at2759"/>